<organism evidence="6 7">
    <name type="scientific">Favolaschia claudopus</name>
    <dbReference type="NCBI Taxonomy" id="2862362"/>
    <lineage>
        <taxon>Eukaryota</taxon>
        <taxon>Fungi</taxon>
        <taxon>Dikarya</taxon>
        <taxon>Basidiomycota</taxon>
        <taxon>Agaricomycotina</taxon>
        <taxon>Agaricomycetes</taxon>
        <taxon>Agaricomycetidae</taxon>
        <taxon>Agaricales</taxon>
        <taxon>Marasmiineae</taxon>
        <taxon>Mycenaceae</taxon>
        <taxon>Favolaschia</taxon>
    </lineage>
</organism>
<dbReference type="PANTHER" id="PTHR43712">
    <property type="entry name" value="PUTATIVE (AFU_ORTHOLOGUE AFUA_4G14580)-RELATED"/>
    <property type="match status" value="1"/>
</dbReference>
<accession>A0AAW0A3G6</accession>
<dbReference type="InterPro" id="IPR036390">
    <property type="entry name" value="WH_DNA-bd_sf"/>
</dbReference>
<dbReference type="InterPro" id="IPR016461">
    <property type="entry name" value="COMT-like"/>
</dbReference>
<reference evidence="6 7" key="1">
    <citation type="journal article" date="2024" name="J Genomics">
        <title>Draft genome sequencing and assembly of Favolaschia claudopus CIRM-BRFM 2984 isolated from oak limbs.</title>
        <authorList>
            <person name="Navarro D."/>
            <person name="Drula E."/>
            <person name="Chaduli D."/>
            <person name="Cazenave R."/>
            <person name="Ahrendt S."/>
            <person name="Wang J."/>
            <person name="Lipzen A."/>
            <person name="Daum C."/>
            <person name="Barry K."/>
            <person name="Grigoriev I.V."/>
            <person name="Favel A."/>
            <person name="Rosso M.N."/>
            <person name="Martin F."/>
        </authorList>
    </citation>
    <scope>NUCLEOTIDE SEQUENCE [LARGE SCALE GENOMIC DNA]</scope>
    <source>
        <strain evidence="6 7">CIRM-BRFM 2984</strain>
    </source>
</reference>
<dbReference type="EMBL" id="JAWWNJ010000088">
    <property type="protein sequence ID" value="KAK7000610.1"/>
    <property type="molecule type" value="Genomic_DNA"/>
</dbReference>
<gene>
    <name evidence="6" type="ORF">R3P38DRAFT_3056872</name>
</gene>
<keyword evidence="7" id="KW-1185">Reference proteome</keyword>
<dbReference type="Proteomes" id="UP001362999">
    <property type="component" value="Unassembled WGS sequence"/>
</dbReference>
<keyword evidence="2" id="KW-0808">Transferase</keyword>
<dbReference type="Pfam" id="PF00891">
    <property type="entry name" value="Methyltransf_2"/>
    <property type="match status" value="1"/>
</dbReference>
<dbReference type="Gene3D" id="1.10.10.10">
    <property type="entry name" value="Winged helix-like DNA-binding domain superfamily/Winged helix DNA-binding domain"/>
    <property type="match status" value="1"/>
</dbReference>
<dbReference type="InterPro" id="IPR036388">
    <property type="entry name" value="WH-like_DNA-bd_sf"/>
</dbReference>
<dbReference type="SUPFAM" id="SSF46785">
    <property type="entry name" value="Winged helix' DNA-binding domain"/>
    <property type="match status" value="1"/>
</dbReference>
<dbReference type="GO" id="GO:0046983">
    <property type="term" value="F:protein dimerization activity"/>
    <property type="evidence" value="ECO:0007669"/>
    <property type="project" value="InterPro"/>
</dbReference>
<name>A0AAW0A3G6_9AGAR</name>
<dbReference type="InterPro" id="IPR012967">
    <property type="entry name" value="COMT_dimerisation"/>
</dbReference>
<dbReference type="PANTHER" id="PTHR43712:SF2">
    <property type="entry name" value="O-METHYLTRANSFERASE CICE"/>
    <property type="match status" value="1"/>
</dbReference>
<feature type="domain" description="O-methyltransferase dimerisation" evidence="5">
    <location>
        <begin position="77"/>
        <end position="154"/>
    </location>
</feature>
<keyword evidence="3" id="KW-0949">S-adenosyl-L-methionine</keyword>
<dbReference type="PROSITE" id="PS51683">
    <property type="entry name" value="SAM_OMT_II"/>
    <property type="match status" value="1"/>
</dbReference>
<keyword evidence="1 6" id="KW-0489">Methyltransferase</keyword>
<evidence type="ECO:0000313" key="7">
    <source>
        <dbReference type="Proteomes" id="UP001362999"/>
    </source>
</evidence>
<evidence type="ECO:0000259" key="5">
    <source>
        <dbReference type="Pfam" id="PF08100"/>
    </source>
</evidence>
<evidence type="ECO:0000256" key="1">
    <source>
        <dbReference type="ARBA" id="ARBA00022603"/>
    </source>
</evidence>
<evidence type="ECO:0000256" key="2">
    <source>
        <dbReference type="ARBA" id="ARBA00022679"/>
    </source>
</evidence>
<protein>
    <submittedName>
        <fullName evidence="6">S-adenosyl-L-methionine-dependent methyltransferase</fullName>
    </submittedName>
</protein>
<dbReference type="Pfam" id="PF08100">
    <property type="entry name" value="Dimerisation"/>
    <property type="match status" value="1"/>
</dbReference>
<dbReference type="SUPFAM" id="SSF53335">
    <property type="entry name" value="S-adenosyl-L-methionine-dependent methyltransferases"/>
    <property type="match status" value="1"/>
</dbReference>
<sequence>MASPVRQLLALITQSVETLEAACKYSGTAIPSLDVPFTPLSEEFRGNPEAAEAARIISAAALQLEAIVSPPQVSLYRIVNGYLKSSALRVCLEAGVTEILCEAGPQGIHVQEMALKNGQDPQKLARFMRFLATHHIYREISPDVFAHNRISSILDTGKSSVAILADPSQKHDGTIGFAALISHQLDLGFKAAAYSWEHLSDPTTMNSGEPDTSAFARAIGSQETLWTYLARPEERFRQQRFSIAMKGTQEMHRPESVVQAFNWSKFAPDSLIVDVGGGVGSACLALAPRFPQFRFVIQDREEVVAQGKELWKIKLPEAISSGQVTFQVHNFFDPQPQHEATVFLVKNVLHDWSTDHCVKILSRLAAVANHATTLILLEMVLPLATSARTSDNKAPEAPSPLLANYGATNALGYNFDFLMFLEFNAQERTQKEFQELLGLSGWEFVAMHWQMGGDTSNIHYIEARKPV</sequence>
<evidence type="ECO:0000259" key="4">
    <source>
        <dbReference type="Pfam" id="PF00891"/>
    </source>
</evidence>
<dbReference type="InterPro" id="IPR001077">
    <property type="entry name" value="COMT_C"/>
</dbReference>
<dbReference type="InterPro" id="IPR029063">
    <property type="entry name" value="SAM-dependent_MTases_sf"/>
</dbReference>
<feature type="domain" description="O-methyltransferase C-terminal" evidence="4">
    <location>
        <begin position="196"/>
        <end position="442"/>
    </location>
</feature>
<evidence type="ECO:0000313" key="6">
    <source>
        <dbReference type="EMBL" id="KAK7000610.1"/>
    </source>
</evidence>
<proteinExistence type="predicted"/>
<dbReference type="AlphaFoldDB" id="A0AAW0A3G6"/>
<dbReference type="GO" id="GO:0032259">
    <property type="term" value="P:methylation"/>
    <property type="evidence" value="ECO:0007669"/>
    <property type="project" value="UniProtKB-KW"/>
</dbReference>
<dbReference type="Gene3D" id="3.40.50.150">
    <property type="entry name" value="Vaccinia Virus protein VP39"/>
    <property type="match status" value="1"/>
</dbReference>
<evidence type="ECO:0000256" key="3">
    <source>
        <dbReference type="ARBA" id="ARBA00022691"/>
    </source>
</evidence>
<comment type="caution">
    <text evidence="6">The sequence shown here is derived from an EMBL/GenBank/DDBJ whole genome shotgun (WGS) entry which is preliminary data.</text>
</comment>
<dbReference type="GO" id="GO:0008171">
    <property type="term" value="F:O-methyltransferase activity"/>
    <property type="evidence" value="ECO:0007669"/>
    <property type="project" value="InterPro"/>
</dbReference>